<organism evidence="10">
    <name type="scientific">Selaginella moellendorffii</name>
    <name type="common">Spikemoss</name>
    <dbReference type="NCBI Taxonomy" id="88036"/>
    <lineage>
        <taxon>Eukaryota</taxon>
        <taxon>Viridiplantae</taxon>
        <taxon>Streptophyta</taxon>
        <taxon>Embryophyta</taxon>
        <taxon>Tracheophyta</taxon>
        <taxon>Lycopodiopsida</taxon>
        <taxon>Selaginellales</taxon>
        <taxon>Selaginellaceae</taxon>
        <taxon>Selaginella</taxon>
    </lineage>
</organism>
<dbReference type="Pfam" id="PF23262">
    <property type="entry name" value="NFD4_C"/>
    <property type="match status" value="1"/>
</dbReference>
<feature type="transmembrane region" description="Helical" evidence="6">
    <location>
        <begin position="144"/>
        <end position="163"/>
    </location>
</feature>
<feature type="transmembrane region" description="Helical" evidence="6">
    <location>
        <begin position="16"/>
        <end position="41"/>
    </location>
</feature>
<evidence type="ECO:0000313" key="9">
    <source>
        <dbReference type="EMBL" id="EFJ18769.1"/>
    </source>
</evidence>
<evidence type="ECO:0000256" key="6">
    <source>
        <dbReference type="SAM" id="Phobius"/>
    </source>
</evidence>
<evidence type="ECO:0000259" key="7">
    <source>
        <dbReference type="Pfam" id="PF06813"/>
    </source>
</evidence>
<dbReference type="FunCoup" id="D8S983">
    <property type="interactions" value="152"/>
</dbReference>
<keyword evidence="2 6" id="KW-0812">Transmembrane</keyword>
<sequence>MRSVALALGNSLRSRWMAVVAGIFIMSVSGSIYAFGVYSAALKRALNYNQKTLTTVGFFKDFGNIGIFAGIIADLCPAWVVLSIGVAFNSVGYLMIWLAMTHRTRAPALWQMFVYITIGGNSVAFTHSGALVTCVKNFPLHRGMIVGLLKGFLGLSTAILSLFYRAIYGDHPSSFVLLIVYLPLAVILSFMFFIRPLPVPSDGKIEDEARVFYRLLAFELLVAGYLMLVILVQHSVKLDKAVNGGLAGLLALLLCIPFAMVVAMELRKLRAEKPVIDVESSKDEGGDKAGGPILDGAYGGGSKDRDKALAKVEPRESSEEDEAVTVPLEAPPPAPVPEAAPVLRRRSIVQRAGELFKTPPIGSDFTVWQALVHLDFWLLSAASTAGLGAGLMLIDNLGQIGSSYGYDAERTNTFVSLTSIWNCLGRVGSGFVSEYFVQRSGLARPFFFALALGLSAIGYLTIALDLPGALFIGSILIGLCFGAQWALLHIIISEIYGLKYYGTLQSIIAMASPLGTYLLSVRVAGYMYDREAARQLPRGTAESCHGTVCYRTSLLIMCGVCCAGCLLTLVISVRTRRFYKREVFETLKAKKIELVNAKKASR</sequence>
<dbReference type="SUPFAM" id="SSF103473">
    <property type="entry name" value="MFS general substrate transporter"/>
    <property type="match status" value="1"/>
</dbReference>
<dbReference type="eggNOG" id="ENOG502QRB8">
    <property type="taxonomic scope" value="Eukaryota"/>
</dbReference>
<dbReference type="PANTHER" id="PTHR21576:SF84">
    <property type="entry name" value="FAMILY PROTEIN, PUTATIVE, EXPRESSED-RELATED"/>
    <property type="match status" value="1"/>
</dbReference>
<keyword evidence="4 6" id="KW-0472">Membrane</keyword>
<dbReference type="InterPro" id="IPR010658">
    <property type="entry name" value="Nodulin-like"/>
</dbReference>
<dbReference type="OMA" id="CITNMFR"/>
<evidence type="ECO:0000256" key="5">
    <source>
        <dbReference type="SAM" id="MobiDB-lite"/>
    </source>
</evidence>
<evidence type="ECO:0000313" key="10">
    <source>
        <dbReference type="Proteomes" id="UP000001514"/>
    </source>
</evidence>
<dbReference type="InterPro" id="IPR056555">
    <property type="entry name" value="NFD4_C"/>
</dbReference>
<evidence type="ECO:0000256" key="3">
    <source>
        <dbReference type="ARBA" id="ARBA00022989"/>
    </source>
</evidence>
<dbReference type="GO" id="GO:0016020">
    <property type="term" value="C:membrane"/>
    <property type="evidence" value="ECO:0000318"/>
    <property type="project" value="GO_Central"/>
</dbReference>
<keyword evidence="10" id="KW-1185">Reference proteome</keyword>
<feature type="transmembrane region" description="Helical" evidence="6">
    <location>
        <begin position="175"/>
        <end position="194"/>
    </location>
</feature>
<feature type="transmembrane region" description="Helical" evidence="6">
    <location>
        <begin position="470"/>
        <end position="492"/>
    </location>
</feature>
<feature type="transmembrane region" description="Helical" evidence="6">
    <location>
        <begin position="548"/>
        <end position="571"/>
    </location>
</feature>
<feature type="region of interest" description="Disordered" evidence="5">
    <location>
        <begin position="280"/>
        <end position="337"/>
    </location>
</feature>
<feature type="transmembrane region" description="Helical" evidence="6">
    <location>
        <begin position="244"/>
        <end position="264"/>
    </location>
</feature>
<dbReference type="InParanoid" id="D8S983"/>
<reference evidence="9 10" key="1">
    <citation type="journal article" date="2011" name="Science">
        <title>The Selaginella genome identifies genetic changes associated with the evolution of vascular plants.</title>
        <authorList>
            <person name="Banks J.A."/>
            <person name="Nishiyama T."/>
            <person name="Hasebe M."/>
            <person name="Bowman J.L."/>
            <person name="Gribskov M."/>
            <person name="dePamphilis C."/>
            <person name="Albert V.A."/>
            <person name="Aono N."/>
            <person name="Aoyama T."/>
            <person name="Ambrose B.A."/>
            <person name="Ashton N.W."/>
            <person name="Axtell M.J."/>
            <person name="Barker E."/>
            <person name="Barker M.S."/>
            <person name="Bennetzen J.L."/>
            <person name="Bonawitz N.D."/>
            <person name="Chapple C."/>
            <person name="Cheng C."/>
            <person name="Correa L.G."/>
            <person name="Dacre M."/>
            <person name="DeBarry J."/>
            <person name="Dreyer I."/>
            <person name="Elias M."/>
            <person name="Engstrom E.M."/>
            <person name="Estelle M."/>
            <person name="Feng L."/>
            <person name="Finet C."/>
            <person name="Floyd S.K."/>
            <person name="Frommer W.B."/>
            <person name="Fujita T."/>
            <person name="Gramzow L."/>
            <person name="Gutensohn M."/>
            <person name="Harholt J."/>
            <person name="Hattori M."/>
            <person name="Heyl A."/>
            <person name="Hirai T."/>
            <person name="Hiwatashi Y."/>
            <person name="Ishikawa M."/>
            <person name="Iwata M."/>
            <person name="Karol K.G."/>
            <person name="Koehler B."/>
            <person name="Kolukisaoglu U."/>
            <person name="Kubo M."/>
            <person name="Kurata T."/>
            <person name="Lalonde S."/>
            <person name="Li K."/>
            <person name="Li Y."/>
            <person name="Litt A."/>
            <person name="Lyons E."/>
            <person name="Manning G."/>
            <person name="Maruyama T."/>
            <person name="Michael T.P."/>
            <person name="Mikami K."/>
            <person name="Miyazaki S."/>
            <person name="Morinaga S."/>
            <person name="Murata T."/>
            <person name="Mueller-Roeber B."/>
            <person name="Nelson D.R."/>
            <person name="Obara M."/>
            <person name="Oguri Y."/>
            <person name="Olmstead R.G."/>
            <person name="Onodera N."/>
            <person name="Petersen B.L."/>
            <person name="Pils B."/>
            <person name="Prigge M."/>
            <person name="Rensing S.A."/>
            <person name="Riano-Pachon D.M."/>
            <person name="Roberts A.W."/>
            <person name="Sato Y."/>
            <person name="Scheller H.V."/>
            <person name="Schulz B."/>
            <person name="Schulz C."/>
            <person name="Shakirov E.V."/>
            <person name="Shibagaki N."/>
            <person name="Shinohara N."/>
            <person name="Shippen D.E."/>
            <person name="Soerensen I."/>
            <person name="Sotooka R."/>
            <person name="Sugimoto N."/>
            <person name="Sugita M."/>
            <person name="Sumikawa N."/>
            <person name="Tanurdzic M."/>
            <person name="Theissen G."/>
            <person name="Ulvskov P."/>
            <person name="Wakazuki S."/>
            <person name="Weng J.K."/>
            <person name="Willats W.W."/>
            <person name="Wipf D."/>
            <person name="Wolf P.G."/>
            <person name="Yang L."/>
            <person name="Zimmer A.D."/>
            <person name="Zhu Q."/>
            <person name="Mitros T."/>
            <person name="Hellsten U."/>
            <person name="Loque D."/>
            <person name="Otillar R."/>
            <person name="Salamov A."/>
            <person name="Schmutz J."/>
            <person name="Shapiro H."/>
            <person name="Lindquist E."/>
            <person name="Lucas S."/>
            <person name="Rokhsar D."/>
            <person name="Grigoriev I.V."/>
        </authorList>
    </citation>
    <scope>NUCLEOTIDE SEQUENCE [LARGE SCALE GENOMIC DNA]</scope>
</reference>
<dbReference type="Gene3D" id="1.20.1250.20">
    <property type="entry name" value="MFS general substrate transporter like domains"/>
    <property type="match status" value="1"/>
</dbReference>
<gene>
    <name evidence="9" type="ORF">SELMODRAFT_271410</name>
</gene>
<comment type="subcellular location">
    <subcellularLocation>
        <location evidence="1">Membrane</location>
        <topology evidence="1">Multi-pass membrane protein</topology>
    </subcellularLocation>
</comment>
<feature type="transmembrane region" description="Helical" evidence="6">
    <location>
        <begin position="112"/>
        <end position="132"/>
    </location>
</feature>
<feature type="transmembrane region" description="Helical" evidence="6">
    <location>
        <begin position="446"/>
        <end position="464"/>
    </location>
</feature>
<dbReference type="EMBL" id="GL377608">
    <property type="protein sequence ID" value="EFJ18769.1"/>
    <property type="molecule type" value="Genomic_DNA"/>
</dbReference>
<evidence type="ECO:0000256" key="1">
    <source>
        <dbReference type="ARBA" id="ARBA00004141"/>
    </source>
</evidence>
<evidence type="ECO:0000256" key="4">
    <source>
        <dbReference type="ARBA" id="ARBA00023136"/>
    </source>
</evidence>
<dbReference type="Pfam" id="PF06813">
    <property type="entry name" value="Nodulin-like"/>
    <property type="match status" value="1"/>
</dbReference>
<protein>
    <submittedName>
        <fullName evidence="9">Uncharacterized protein</fullName>
    </submittedName>
</protein>
<feature type="domain" description="NFD4 C-terminal" evidence="8">
    <location>
        <begin position="369"/>
        <end position="579"/>
    </location>
</feature>
<accession>D8S983</accession>
<dbReference type="Proteomes" id="UP000001514">
    <property type="component" value="Unassembled WGS sequence"/>
</dbReference>
<proteinExistence type="predicted"/>
<feature type="transmembrane region" description="Helical" evidence="6">
    <location>
        <begin position="79"/>
        <end position="100"/>
    </location>
</feature>
<feature type="domain" description="Nodulin-like" evidence="7">
    <location>
        <begin position="15"/>
        <end position="261"/>
    </location>
</feature>
<name>D8S983_SELML</name>
<dbReference type="Gramene" id="EFJ18769">
    <property type="protein sequence ID" value="EFJ18769"/>
    <property type="gene ID" value="SELMODRAFT_271410"/>
</dbReference>
<keyword evidence="3 6" id="KW-1133">Transmembrane helix</keyword>
<dbReference type="PANTHER" id="PTHR21576">
    <property type="entry name" value="UNCHARACTERIZED NODULIN-LIKE PROTEIN"/>
    <property type="match status" value="1"/>
</dbReference>
<dbReference type="AlphaFoldDB" id="D8S983"/>
<feature type="compositionally biased region" description="Basic and acidic residues" evidence="5">
    <location>
        <begin position="302"/>
        <end position="317"/>
    </location>
</feature>
<dbReference type="OrthoDB" id="410267at2759"/>
<dbReference type="STRING" id="88036.D8S983"/>
<evidence type="ECO:0000259" key="8">
    <source>
        <dbReference type="Pfam" id="PF23262"/>
    </source>
</evidence>
<dbReference type="KEGG" id="smo:SELMODRAFT_271410"/>
<feature type="transmembrane region" description="Helical" evidence="6">
    <location>
        <begin position="214"/>
        <end position="232"/>
    </location>
</feature>
<dbReference type="HOGENOM" id="CLU_021715_0_0_1"/>
<dbReference type="InterPro" id="IPR036259">
    <property type="entry name" value="MFS_trans_sf"/>
</dbReference>
<evidence type="ECO:0000256" key="2">
    <source>
        <dbReference type="ARBA" id="ARBA00022692"/>
    </source>
</evidence>
<feature type="transmembrane region" description="Helical" evidence="6">
    <location>
        <begin position="504"/>
        <end position="528"/>
    </location>
</feature>